<dbReference type="CDD" id="cd06578">
    <property type="entry name" value="HemD"/>
    <property type="match status" value="1"/>
</dbReference>
<dbReference type="Pfam" id="PF02602">
    <property type="entry name" value="HEM4"/>
    <property type="match status" value="1"/>
</dbReference>
<comment type="function">
    <text evidence="6 9">Catalyzes cyclization of the linear tetrapyrrole, hydroxymethylbilane, to the macrocyclic uroporphyrinogen III.</text>
</comment>
<dbReference type="RefSeq" id="WP_279252957.1">
    <property type="nucleotide sequence ID" value="NZ_SHNP01000003.1"/>
</dbReference>
<feature type="domain" description="Tetrapyrrole biosynthesis uroporphyrinogen III synthase" evidence="10">
    <location>
        <begin position="16"/>
        <end position="245"/>
    </location>
</feature>
<dbReference type="InterPro" id="IPR039793">
    <property type="entry name" value="UROS/Hem4"/>
</dbReference>
<comment type="caution">
    <text evidence="11">The sequence shown here is derived from an EMBL/GenBank/DDBJ whole genome shotgun (WGS) entry which is preliminary data.</text>
</comment>
<accession>A0ABT3SVY7</accession>
<evidence type="ECO:0000256" key="6">
    <source>
        <dbReference type="ARBA" id="ARBA00037589"/>
    </source>
</evidence>
<protein>
    <recommendedName>
        <fullName evidence="7 9">Uroporphyrinogen-III synthase</fullName>
        <ecNumber evidence="3 9">4.2.1.75</ecNumber>
    </recommendedName>
</protein>
<keyword evidence="5 9" id="KW-0627">Porphyrin biosynthesis</keyword>
<reference evidence="11" key="1">
    <citation type="submission" date="2019-02" db="EMBL/GenBank/DDBJ databases">
        <authorList>
            <person name="Li S.-H."/>
        </authorList>
    </citation>
    <scope>NUCLEOTIDE SEQUENCE</scope>
    <source>
        <strain evidence="11">IMCC8485</strain>
    </source>
</reference>
<evidence type="ECO:0000256" key="1">
    <source>
        <dbReference type="ARBA" id="ARBA00004772"/>
    </source>
</evidence>
<dbReference type="EC" id="4.2.1.75" evidence="3 9"/>
<gene>
    <name evidence="11" type="ORF">EYC87_11240</name>
</gene>
<keyword evidence="12" id="KW-1185">Reference proteome</keyword>
<comment type="similarity">
    <text evidence="2 9">Belongs to the uroporphyrinogen-III synthase family.</text>
</comment>
<dbReference type="InterPro" id="IPR003754">
    <property type="entry name" value="4pyrrol_synth_uPrphyn_synth"/>
</dbReference>
<proteinExistence type="inferred from homology"/>
<evidence type="ECO:0000256" key="2">
    <source>
        <dbReference type="ARBA" id="ARBA00008133"/>
    </source>
</evidence>
<dbReference type="Proteomes" id="UP001143307">
    <property type="component" value="Unassembled WGS sequence"/>
</dbReference>
<dbReference type="EMBL" id="SHNP01000003">
    <property type="protein sequence ID" value="MCX2974156.1"/>
    <property type="molecule type" value="Genomic_DNA"/>
</dbReference>
<evidence type="ECO:0000256" key="4">
    <source>
        <dbReference type="ARBA" id="ARBA00023239"/>
    </source>
</evidence>
<evidence type="ECO:0000313" key="11">
    <source>
        <dbReference type="EMBL" id="MCX2974156.1"/>
    </source>
</evidence>
<organism evidence="11 12">
    <name type="scientific">Candidatus Seongchinamella marina</name>
    <dbReference type="NCBI Taxonomy" id="2518990"/>
    <lineage>
        <taxon>Bacteria</taxon>
        <taxon>Pseudomonadati</taxon>
        <taxon>Pseudomonadota</taxon>
        <taxon>Gammaproteobacteria</taxon>
        <taxon>Cellvibrionales</taxon>
        <taxon>Halieaceae</taxon>
        <taxon>Seongchinamella</taxon>
    </lineage>
</organism>
<evidence type="ECO:0000256" key="5">
    <source>
        <dbReference type="ARBA" id="ARBA00023244"/>
    </source>
</evidence>
<dbReference type="SUPFAM" id="SSF69618">
    <property type="entry name" value="HemD-like"/>
    <property type="match status" value="1"/>
</dbReference>
<evidence type="ECO:0000256" key="7">
    <source>
        <dbReference type="ARBA" id="ARBA00040167"/>
    </source>
</evidence>
<evidence type="ECO:0000259" key="10">
    <source>
        <dbReference type="Pfam" id="PF02602"/>
    </source>
</evidence>
<comment type="catalytic activity">
    <reaction evidence="8 9">
        <text>hydroxymethylbilane = uroporphyrinogen III + H2O</text>
        <dbReference type="Rhea" id="RHEA:18965"/>
        <dbReference type="ChEBI" id="CHEBI:15377"/>
        <dbReference type="ChEBI" id="CHEBI:57308"/>
        <dbReference type="ChEBI" id="CHEBI:57845"/>
        <dbReference type="EC" id="4.2.1.75"/>
    </reaction>
</comment>
<evidence type="ECO:0000256" key="8">
    <source>
        <dbReference type="ARBA" id="ARBA00048617"/>
    </source>
</evidence>
<keyword evidence="4 9" id="KW-0456">Lyase</keyword>
<evidence type="ECO:0000256" key="9">
    <source>
        <dbReference type="RuleBase" id="RU366031"/>
    </source>
</evidence>
<dbReference type="PANTHER" id="PTHR38042">
    <property type="entry name" value="UROPORPHYRINOGEN-III SYNTHASE, CHLOROPLASTIC"/>
    <property type="match status" value="1"/>
</dbReference>
<sequence>MATSVLVTRPAGQADELLRALAQAGYASVHHQPMLELVPLKELAAAQRQHVLDLDCYQHVIFISSNAVRFGLECIEDYWPQLPSGIKWYAIGDATARILEARGLSPLSPKEQINSEGLLALPELAQVAGQRVLIVKGTGGRKTLRETLHQREARVDELACYRRACPEMASGSLAELLFRKAVDVVMISSGEGLHNMLTLLSDKESTNFRDIGLVVPSPRVAKLAQQAGFNDVVTAANASDAAMLQALQQWRAGD</sequence>
<evidence type="ECO:0000313" key="12">
    <source>
        <dbReference type="Proteomes" id="UP001143307"/>
    </source>
</evidence>
<evidence type="ECO:0000256" key="3">
    <source>
        <dbReference type="ARBA" id="ARBA00013109"/>
    </source>
</evidence>
<comment type="pathway">
    <text evidence="1 9">Porphyrin-containing compound metabolism; protoporphyrin-IX biosynthesis; coproporphyrinogen-III from 5-aminolevulinate: step 3/4.</text>
</comment>
<dbReference type="Gene3D" id="3.40.50.10090">
    <property type="match status" value="2"/>
</dbReference>
<name>A0ABT3SVY7_9GAMM</name>
<dbReference type="PANTHER" id="PTHR38042:SF1">
    <property type="entry name" value="UROPORPHYRINOGEN-III SYNTHASE, CHLOROPLASTIC"/>
    <property type="match status" value="1"/>
</dbReference>
<dbReference type="InterPro" id="IPR036108">
    <property type="entry name" value="4pyrrol_syn_uPrphyn_synt_sf"/>
</dbReference>